<feature type="transmembrane region" description="Helical" evidence="5">
    <location>
        <begin position="220"/>
        <end position="238"/>
    </location>
</feature>
<keyword evidence="2 5" id="KW-0812">Transmembrane</keyword>
<feature type="transmembrane region" description="Helical" evidence="5">
    <location>
        <begin position="109"/>
        <end position="129"/>
    </location>
</feature>
<feature type="transmembrane region" description="Helical" evidence="5">
    <location>
        <begin position="259"/>
        <end position="278"/>
    </location>
</feature>
<organism evidence="7 8">
    <name type="scientific">Aquirufa antheringensis</name>
    <dbReference type="NCBI Taxonomy" id="2516559"/>
    <lineage>
        <taxon>Bacteria</taxon>
        <taxon>Pseudomonadati</taxon>
        <taxon>Bacteroidota</taxon>
        <taxon>Cytophagia</taxon>
        <taxon>Cytophagales</taxon>
        <taxon>Flectobacillaceae</taxon>
        <taxon>Aquirufa</taxon>
    </lineage>
</organism>
<dbReference type="InterPro" id="IPR044880">
    <property type="entry name" value="NCX_ion-bd_dom_sf"/>
</dbReference>
<dbReference type="Pfam" id="PF01699">
    <property type="entry name" value="Na_Ca_ex"/>
    <property type="match status" value="2"/>
</dbReference>
<evidence type="ECO:0000259" key="6">
    <source>
        <dbReference type="Pfam" id="PF01699"/>
    </source>
</evidence>
<comment type="caution">
    <text evidence="7">The sequence shown here is derived from an EMBL/GenBank/DDBJ whole genome shotgun (WGS) entry which is preliminary data.</text>
</comment>
<name>A0A4Q9BHM4_9BACT</name>
<dbReference type="EMBL" id="SEWY01000001">
    <property type="protein sequence ID" value="TBH75341.1"/>
    <property type="molecule type" value="Genomic_DNA"/>
</dbReference>
<evidence type="ECO:0000256" key="5">
    <source>
        <dbReference type="SAM" id="Phobius"/>
    </source>
</evidence>
<feature type="transmembrane region" description="Helical" evidence="5">
    <location>
        <begin position="322"/>
        <end position="339"/>
    </location>
</feature>
<evidence type="ECO:0000256" key="4">
    <source>
        <dbReference type="ARBA" id="ARBA00023136"/>
    </source>
</evidence>
<evidence type="ECO:0000256" key="2">
    <source>
        <dbReference type="ARBA" id="ARBA00022692"/>
    </source>
</evidence>
<feature type="transmembrane region" description="Helical" evidence="5">
    <location>
        <begin position="70"/>
        <end position="89"/>
    </location>
</feature>
<feature type="domain" description="Sodium/calcium exchanger membrane region" evidence="6">
    <location>
        <begin position="192"/>
        <end position="333"/>
    </location>
</feature>
<sequence length="340" mass="36780">MSDFILVAIFLVSTAVIWITGIHLTKAIDHITDHYDLGEAFGGMVFLAIVTNLPEIAITVVAAYHRDYDIAVSNILGGIAIQTVVLVLIDVFGVGRSAPLTWKGHSKVLVLEGVALIFILTLVLMGTTFPSSFLLLRSTPFEWMIALIWLGSIFMIAKVGKSEPDYRSKQDVNYQLRHPNVRFKGTLRQAFFVLAGGAVLTLSAGWALEASGEMLSVRWGIDGVLFGGTILALCTALPEISTGIASARIRDYNMAVSDIFGGNAFLPVLFLVASLIGGDAILPSISKPDIYLTALGIFLTGIYMVGMVIHPKKQILRMGYDSFVVLLVYLLGIAGLFVLL</sequence>
<evidence type="ECO:0000256" key="3">
    <source>
        <dbReference type="ARBA" id="ARBA00022989"/>
    </source>
</evidence>
<comment type="subcellular location">
    <subcellularLocation>
        <location evidence="1">Membrane</location>
        <topology evidence="1">Multi-pass membrane protein</topology>
    </subcellularLocation>
</comment>
<dbReference type="InterPro" id="IPR004837">
    <property type="entry name" value="NaCa_Exmemb"/>
</dbReference>
<gene>
    <name evidence="7" type="ORF">EWU20_01830</name>
</gene>
<feature type="domain" description="Sodium/calcium exchanger membrane region" evidence="6">
    <location>
        <begin position="6"/>
        <end position="150"/>
    </location>
</feature>
<evidence type="ECO:0000313" key="8">
    <source>
        <dbReference type="Proteomes" id="UP000293583"/>
    </source>
</evidence>
<evidence type="ECO:0000256" key="1">
    <source>
        <dbReference type="ARBA" id="ARBA00004141"/>
    </source>
</evidence>
<dbReference type="Proteomes" id="UP000293583">
    <property type="component" value="Unassembled WGS sequence"/>
</dbReference>
<reference evidence="7 8" key="1">
    <citation type="submission" date="2019-02" db="EMBL/GenBank/DDBJ databases">
        <title>Genome of a new Bacteroidetes strain.</title>
        <authorList>
            <person name="Pitt A."/>
        </authorList>
    </citation>
    <scope>NUCLEOTIDE SEQUENCE [LARGE SCALE GENOMIC DNA]</scope>
    <source>
        <strain evidence="7 8">103A-SOEBACH</strain>
    </source>
</reference>
<feature type="transmembrane region" description="Helical" evidence="5">
    <location>
        <begin position="6"/>
        <end position="28"/>
    </location>
</feature>
<feature type="transmembrane region" description="Helical" evidence="5">
    <location>
        <begin position="290"/>
        <end position="310"/>
    </location>
</feature>
<feature type="transmembrane region" description="Helical" evidence="5">
    <location>
        <begin position="40"/>
        <end position="64"/>
    </location>
</feature>
<dbReference type="GO" id="GO:0055085">
    <property type="term" value="P:transmembrane transport"/>
    <property type="evidence" value="ECO:0007669"/>
    <property type="project" value="InterPro"/>
</dbReference>
<dbReference type="AlphaFoldDB" id="A0A4Q9BHM4"/>
<keyword evidence="4 5" id="KW-0472">Membrane</keyword>
<keyword evidence="3 5" id="KW-1133">Transmembrane helix</keyword>
<proteinExistence type="predicted"/>
<dbReference type="GO" id="GO:0016020">
    <property type="term" value="C:membrane"/>
    <property type="evidence" value="ECO:0007669"/>
    <property type="project" value="UniProtKB-SubCell"/>
</dbReference>
<dbReference type="Gene3D" id="1.20.1420.30">
    <property type="entry name" value="NCX, central ion-binding region"/>
    <property type="match status" value="1"/>
</dbReference>
<dbReference type="RefSeq" id="WP_130922512.1">
    <property type="nucleotide sequence ID" value="NZ_JAANOL010000003.1"/>
</dbReference>
<dbReference type="OrthoDB" id="153124at2"/>
<keyword evidence="8" id="KW-1185">Reference proteome</keyword>
<accession>A0A4Q9BHM4</accession>
<feature type="transmembrane region" description="Helical" evidence="5">
    <location>
        <begin position="190"/>
        <end position="208"/>
    </location>
</feature>
<evidence type="ECO:0000313" key="7">
    <source>
        <dbReference type="EMBL" id="TBH75341.1"/>
    </source>
</evidence>
<protein>
    <submittedName>
        <fullName evidence="7">Sodium:calcium antiporter</fullName>
    </submittedName>
</protein>